<dbReference type="CDD" id="cd16329">
    <property type="entry name" value="LolA_like"/>
    <property type="match status" value="1"/>
</dbReference>
<feature type="chain" id="PRO_5024976761" description="Outer membrane lipoprotein-sorting protein" evidence="1">
    <location>
        <begin position="24"/>
        <end position="457"/>
    </location>
</feature>
<protein>
    <recommendedName>
        <fullName evidence="4">Outer membrane lipoprotein-sorting protein</fullName>
    </recommendedName>
</protein>
<gene>
    <name evidence="2" type="ORF">OPDIPICF_01075</name>
</gene>
<dbReference type="AlphaFoldDB" id="A0A5S9PPT2"/>
<dbReference type="InterPro" id="IPR010752">
    <property type="entry name" value="DUF1329"/>
</dbReference>
<dbReference type="Pfam" id="PF07044">
    <property type="entry name" value="DUF1329"/>
    <property type="match status" value="1"/>
</dbReference>
<evidence type="ECO:0000313" key="2">
    <source>
        <dbReference type="EMBL" id="CAA0106511.1"/>
    </source>
</evidence>
<keyword evidence="3" id="KW-1185">Reference proteome</keyword>
<dbReference type="Gene3D" id="2.50.20.10">
    <property type="entry name" value="Lipoprotein localisation LolA/LolB/LppX"/>
    <property type="match status" value="1"/>
</dbReference>
<dbReference type="OrthoDB" id="6751304at2"/>
<organism evidence="2 3">
    <name type="scientific">BD1-7 clade bacterium</name>
    <dbReference type="NCBI Taxonomy" id="2029982"/>
    <lineage>
        <taxon>Bacteria</taxon>
        <taxon>Pseudomonadati</taxon>
        <taxon>Pseudomonadota</taxon>
        <taxon>Gammaproteobacteria</taxon>
        <taxon>Cellvibrionales</taxon>
        <taxon>Spongiibacteraceae</taxon>
        <taxon>BD1-7 clade</taxon>
    </lineage>
</organism>
<sequence>MKSILKHSLLAATLAVTPLISVAATSADQAKLGTELTPMGANPKANADGSIPAWGGTIVGLPEGLTYEPGKAYPDPYADEKPLFVITAAELDKYRDKLTDGTIALFEKYPDSFTVPVYKTHRDFRYKADIEERTKWNVGHAKLVNIDGLQQYTGGAPFPIPENGAEVIWNARFNQPMAVADATYDELAVYNKGSQQRHRTELLIETPLAYGTHPVGKVSEDIDINAAYVFHRVLEPKRKKGEMVVVHEPVDQLTHKRKAWVYIPGAKRVKRAPDVGYDTPVGPGGLMTADDGMGFNGGMDRYDWKLIGKKEVYVPYHNYKFDSADVDYPTLLPGKHVNADYMRYELHRVWIVEATLKDGQRHIYAKRRFYMPEDSWLVASYEMYDGRGDLYRIGFMNSVYDFYLKGYVPRAQVNYDLQEGAYVAVRLVNETRPVNFAMEPKGKDFFSPNQLRKMGRR</sequence>
<keyword evidence="1" id="KW-0732">Signal</keyword>
<dbReference type="EMBL" id="CACSIO010000012">
    <property type="protein sequence ID" value="CAA0106511.1"/>
    <property type="molecule type" value="Genomic_DNA"/>
</dbReference>
<evidence type="ECO:0000313" key="3">
    <source>
        <dbReference type="Proteomes" id="UP000441399"/>
    </source>
</evidence>
<proteinExistence type="predicted"/>
<accession>A0A5S9PPT2</accession>
<name>A0A5S9PPT2_9GAMM</name>
<evidence type="ECO:0008006" key="4">
    <source>
        <dbReference type="Google" id="ProtNLM"/>
    </source>
</evidence>
<evidence type="ECO:0000256" key="1">
    <source>
        <dbReference type="SAM" id="SignalP"/>
    </source>
</evidence>
<reference evidence="2 3" key="1">
    <citation type="submission" date="2019-11" db="EMBL/GenBank/DDBJ databases">
        <authorList>
            <person name="Holert J."/>
        </authorList>
    </citation>
    <scope>NUCLEOTIDE SEQUENCE [LARGE SCALE GENOMIC DNA]</scope>
    <source>
        <strain evidence="2">SB11_3</strain>
    </source>
</reference>
<dbReference type="Proteomes" id="UP000441399">
    <property type="component" value="Unassembled WGS sequence"/>
</dbReference>
<feature type="signal peptide" evidence="1">
    <location>
        <begin position="1"/>
        <end position="23"/>
    </location>
</feature>